<name>M0CJL8_9EURY</name>
<sequence length="75" mass="8752">MWLRVVRQLVMYLFKPFYHVPGRGEYSGDRNLVDGVGQVLETRWAVDRFKRIFFPEGLQGLLTAGTDPNRFLHIA</sequence>
<evidence type="ECO:0000313" key="2">
    <source>
        <dbReference type="Proteomes" id="UP000011657"/>
    </source>
</evidence>
<comment type="caution">
    <text evidence="1">The sequence shown here is derived from an EMBL/GenBank/DDBJ whole genome shotgun (WGS) entry which is preliminary data.</text>
</comment>
<evidence type="ECO:0000313" key="1">
    <source>
        <dbReference type="EMBL" id="ELZ22542.1"/>
    </source>
</evidence>
<protein>
    <submittedName>
        <fullName evidence="1">Uncharacterized protein</fullName>
    </submittedName>
</protein>
<accession>M0CJL8</accession>
<gene>
    <name evidence="1" type="ORF">C477_04069</name>
</gene>
<proteinExistence type="predicted"/>
<organism evidence="1 2">
    <name type="scientific">Haloterrigena salina JCM 13891</name>
    <dbReference type="NCBI Taxonomy" id="1227488"/>
    <lineage>
        <taxon>Archaea</taxon>
        <taxon>Methanobacteriati</taxon>
        <taxon>Methanobacteriota</taxon>
        <taxon>Stenosarchaea group</taxon>
        <taxon>Halobacteria</taxon>
        <taxon>Halobacteriales</taxon>
        <taxon>Natrialbaceae</taxon>
        <taxon>Haloterrigena</taxon>
    </lineage>
</organism>
<dbReference type="EMBL" id="AOIS01000014">
    <property type="protein sequence ID" value="ELZ22542.1"/>
    <property type="molecule type" value="Genomic_DNA"/>
</dbReference>
<dbReference type="Proteomes" id="UP000011657">
    <property type="component" value="Unassembled WGS sequence"/>
</dbReference>
<reference evidence="1 2" key="1">
    <citation type="journal article" date="2014" name="PLoS Genet.">
        <title>Phylogenetically driven sequencing of extremely halophilic archaea reveals strategies for static and dynamic osmo-response.</title>
        <authorList>
            <person name="Becker E.A."/>
            <person name="Seitzer P.M."/>
            <person name="Tritt A."/>
            <person name="Larsen D."/>
            <person name="Krusor M."/>
            <person name="Yao A.I."/>
            <person name="Wu D."/>
            <person name="Madern D."/>
            <person name="Eisen J.A."/>
            <person name="Darling A.E."/>
            <person name="Facciotti M.T."/>
        </authorList>
    </citation>
    <scope>NUCLEOTIDE SEQUENCE [LARGE SCALE GENOMIC DNA]</scope>
    <source>
        <strain evidence="1 2">JCM 13891</strain>
    </source>
</reference>
<dbReference type="AlphaFoldDB" id="M0CJL8"/>
<keyword evidence="2" id="KW-1185">Reference proteome</keyword>